<gene>
    <name evidence="1" type="ORF">BCV71DRAFT_189555</name>
</gene>
<dbReference type="EMBL" id="KV921553">
    <property type="protein sequence ID" value="ORE13261.1"/>
    <property type="molecule type" value="Genomic_DNA"/>
</dbReference>
<proteinExistence type="predicted"/>
<name>A0A1X0RMU3_RHIZD</name>
<accession>A0A1X0RMU3</accession>
<reference evidence="1 2" key="1">
    <citation type="journal article" date="2016" name="Proc. Natl. Acad. Sci. U.S.A.">
        <title>Lipid metabolic changes in an early divergent fungus govern the establishment of a mutualistic symbiosis with endobacteria.</title>
        <authorList>
            <person name="Lastovetsky O.A."/>
            <person name="Gaspar M.L."/>
            <person name="Mondo S.J."/>
            <person name="LaButti K.M."/>
            <person name="Sandor L."/>
            <person name="Grigoriev I.V."/>
            <person name="Henry S.A."/>
            <person name="Pawlowska T.E."/>
        </authorList>
    </citation>
    <scope>NUCLEOTIDE SEQUENCE [LARGE SCALE GENOMIC DNA]</scope>
    <source>
        <strain evidence="1 2">ATCC 11559</strain>
    </source>
</reference>
<dbReference type="OMA" id="GWNDPHR"/>
<dbReference type="AlphaFoldDB" id="A0A1X0RMU3"/>
<organism evidence="1 2">
    <name type="scientific">Rhizopus microsporus</name>
    <dbReference type="NCBI Taxonomy" id="58291"/>
    <lineage>
        <taxon>Eukaryota</taxon>
        <taxon>Fungi</taxon>
        <taxon>Fungi incertae sedis</taxon>
        <taxon>Mucoromycota</taxon>
        <taxon>Mucoromycotina</taxon>
        <taxon>Mucoromycetes</taxon>
        <taxon>Mucorales</taxon>
        <taxon>Mucorineae</taxon>
        <taxon>Rhizopodaceae</taxon>
        <taxon>Rhizopus</taxon>
    </lineage>
</organism>
<sequence length="75" mass="8885">MSTFISLVLGDRNLVVKSSVDGIGWNDPHRKKLESFVKRVHTTTIHAYSFSKFIFLQELQDMNFRIQEYINKDFF</sequence>
<evidence type="ECO:0000313" key="2">
    <source>
        <dbReference type="Proteomes" id="UP000242381"/>
    </source>
</evidence>
<dbReference type="VEuPathDB" id="FungiDB:BCV72DRAFT_201067"/>
<dbReference type="Proteomes" id="UP000242381">
    <property type="component" value="Unassembled WGS sequence"/>
</dbReference>
<evidence type="ECO:0000313" key="1">
    <source>
        <dbReference type="EMBL" id="ORE13261.1"/>
    </source>
</evidence>
<protein>
    <submittedName>
        <fullName evidence="1">Uncharacterized protein</fullName>
    </submittedName>
</protein>